<reference evidence="6 7" key="1">
    <citation type="journal article" date="2015" name="Int. J. Syst. Evol. Microbiol.">
        <title>Nitrosospira lacus sp. nov., a psychrotolerant, ammonia-oxidizing bacterium from sandy lake sediment.</title>
        <authorList>
            <person name="Urakawa H."/>
            <person name="Garcia J.C."/>
            <person name="Nielsen J.L."/>
            <person name="Le V.Q."/>
            <person name="Kozlowski J.A."/>
            <person name="Stein L.Y."/>
            <person name="Lim C.K."/>
            <person name="Pommerening-Roser A."/>
            <person name="Martens-Habbena W."/>
            <person name="Stahl D.A."/>
            <person name="Klotz M.G."/>
        </authorList>
    </citation>
    <scope>NUCLEOTIDE SEQUENCE [LARGE SCALE GENOMIC DNA]</scope>
    <source>
        <strain evidence="6 7">APG3</strain>
    </source>
</reference>
<gene>
    <name evidence="6" type="ORF">EBAPG3_000400</name>
</gene>
<organism evidence="6 7">
    <name type="scientific">Nitrosospira lacus</name>
    <dbReference type="NCBI Taxonomy" id="1288494"/>
    <lineage>
        <taxon>Bacteria</taxon>
        <taxon>Pseudomonadati</taxon>
        <taxon>Pseudomonadota</taxon>
        <taxon>Betaproteobacteria</taxon>
        <taxon>Nitrosomonadales</taxon>
        <taxon>Nitrosomonadaceae</taxon>
        <taxon>Nitrosospira</taxon>
    </lineage>
</organism>
<sequence length="390" mass="43521">MQPSLLTKTKMTPAPFASPILITRPTLPPIERFEAHLKEVWFNRVLTNQGSKHRQLENNLTTILGTRNVRLFNNGTLALILGLKALGIRGEVITTPFTFPATPHSLVWAGATPVFCDIDPMSLCIDPNRIEALITPRTEAILGVHVYGIPCDVEAIQAIANKYSLKVIYDAAHAFLTEIDDIPIASFGDMTMFSFHATKLFHTIEGGCLAFNNTELGEILNLLKNFGIKDGEAVVMPGLNAKMNEIQCAMGIEMLKEAGVERERRKPLRKKYVELLSEIEGIDCIVLPDGVSDSLQYMAIRVDENKFGLSRDQLQEGLNNFNVFPRRYFFPLCTDYECYKEAVNDGVPAARRAANQLLCLPFYGEIEIEAIARIAEMIAYLGKNKGDHFL</sequence>
<dbReference type="Proteomes" id="UP000012179">
    <property type="component" value="Chromosome"/>
</dbReference>
<keyword evidence="7" id="KW-1185">Reference proteome</keyword>
<protein>
    <submittedName>
        <fullName evidence="6">Aminotransferase</fullName>
    </submittedName>
</protein>
<proteinExistence type="inferred from homology"/>
<dbReference type="InterPro" id="IPR015421">
    <property type="entry name" value="PyrdxlP-dep_Trfase_major"/>
</dbReference>
<evidence type="ECO:0000256" key="4">
    <source>
        <dbReference type="PIRSR" id="PIRSR000390-2"/>
    </source>
</evidence>
<keyword evidence="1 4" id="KW-0663">Pyridoxal phosphate</keyword>
<dbReference type="eggNOG" id="COG0399">
    <property type="taxonomic scope" value="Bacteria"/>
</dbReference>
<dbReference type="KEGG" id="nlc:EBAPG3_000400"/>
<evidence type="ECO:0000313" key="7">
    <source>
        <dbReference type="Proteomes" id="UP000012179"/>
    </source>
</evidence>
<dbReference type="SUPFAM" id="SSF53383">
    <property type="entry name" value="PLP-dependent transferases"/>
    <property type="match status" value="1"/>
</dbReference>
<evidence type="ECO:0000313" key="6">
    <source>
        <dbReference type="EMBL" id="ARO88949.1"/>
    </source>
</evidence>
<feature type="modified residue" description="N6-(pyridoxal phosphate)lysine" evidence="4">
    <location>
        <position position="199"/>
    </location>
</feature>
<dbReference type="AlphaFoldDB" id="A0A1W6ST39"/>
<dbReference type="PANTHER" id="PTHR30244:SF9">
    <property type="entry name" value="PROTEIN RV3402C"/>
    <property type="match status" value="1"/>
</dbReference>
<dbReference type="GO" id="GO:0030170">
    <property type="term" value="F:pyridoxal phosphate binding"/>
    <property type="evidence" value="ECO:0007669"/>
    <property type="project" value="TreeGrafter"/>
</dbReference>
<name>A0A1W6ST39_9PROT</name>
<dbReference type="RefSeq" id="WP_004180527.1">
    <property type="nucleotide sequence ID" value="NZ_CP021106.3"/>
</dbReference>
<comment type="similarity">
    <text evidence="2 5">Belongs to the DegT/DnrJ/EryC1 family.</text>
</comment>
<dbReference type="PANTHER" id="PTHR30244">
    <property type="entry name" value="TRANSAMINASE"/>
    <property type="match status" value="1"/>
</dbReference>
<evidence type="ECO:0000256" key="3">
    <source>
        <dbReference type="PIRSR" id="PIRSR000390-1"/>
    </source>
</evidence>
<keyword evidence="6" id="KW-0032">Aminotransferase</keyword>
<dbReference type="InterPro" id="IPR015424">
    <property type="entry name" value="PyrdxlP-dep_Trfase"/>
</dbReference>
<dbReference type="Gene3D" id="3.40.640.10">
    <property type="entry name" value="Type I PLP-dependent aspartate aminotransferase-like (Major domain)"/>
    <property type="match status" value="1"/>
</dbReference>
<dbReference type="EMBL" id="CP021106">
    <property type="protein sequence ID" value="ARO88949.1"/>
    <property type="molecule type" value="Genomic_DNA"/>
</dbReference>
<accession>A0A1W6ST39</accession>
<dbReference type="CDD" id="cd00616">
    <property type="entry name" value="AHBA_syn"/>
    <property type="match status" value="1"/>
</dbReference>
<dbReference type="GO" id="GO:0008483">
    <property type="term" value="F:transaminase activity"/>
    <property type="evidence" value="ECO:0007669"/>
    <property type="project" value="UniProtKB-KW"/>
</dbReference>
<keyword evidence="6" id="KW-0808">Transferase</keyword>
<dbReference type="Pfam" id="PF01041">
    <property type="entry name" value="DegT_DnrJ_EryC1"/>
    <property type="match status" value="1"/>
</dbReference>
<dbReference type="PIRSF" id="PIRSF000390">
    <property type="entry name" value="PLP_StrS"/>
    <property type="match status" value="1"/>
</dbReference>
<evidence type="ECO:0000256" key="2">
    <source>
        <dbReference type="ARBA" id="ARBA00037999"/>
    </source>
</evidence>
<evidence type="ECO:0000256" key="5">
    <source>
        <dbReference type="RuleBase" id="RU004508"/>
    </source>
</evidence>
<feature type="active site" description="Proton acceptor" evidence="3">
    <location>
        <position position="199"/>
    </location>
</feature>
<dbReference type="GO" id="GO:0000271">
    <property type="term" value="P:polysaccharide biosynthetic process"/>
    <property type="evidence" value="ECO:0007669"/>
    <property type="project" value="TreeGrafter"/>
</dbReference>
<evidence type="ECO:0000256" key="1">
    <source>
        <dbReference type="ARBA" id="ARBA00022898"/>
    </source>
</evidence>
<dbReference type="InterPro" id="IPR000653">
    <property type="entry name" value="DegT/StrS_aminotransferase"/>
</dbReference>